<reference evidence="1" key="1">
    <citation type="journal article" date="2020" name="Stud. Mycol.">
        <title>101 Dothideomycetes genomes: a test case for predicting lifestyles and emergence of pathogens.</title>
        <authorList>
            <person name="Haridas S."/>
            <person name="Albert R."/>
            <person name="Binder M."/>
            <person name="Bloem J."/>
            <person name="Labutti K."/>
            <person name="Salamov A."/>
            <person name="Andreopoulos B."/>
            <person name="Baker S."/>
            <person name="Barry K."/>
            <person name="Bills G."/>
            <person name="Bluhm B."/>
            <person name="Cannon C."/>
            <person name="Castanera R."/>
            <person name="Culley D."/>
            <person name="Daum C."/>
            <person name="Ezra D."/>
            <person name="Gonzalez J."/>
            <person name="Henrissat B."/>
            <person name="Kuo A."/>
            <person name="Liang C."/>
            <person name="Lipzen A."/>
            <person name="Lutzoni F."/>
            <person name="Magnuson J."/>
            <person name="Mondo S."/>
            <person name="Nolan M."/>
            <person name="Ohm R."/>
            <person name="Pangilinan J."/>
            <person name="Park H.-J."/>
            <person name="Ramirez L."/>
            <person name="Alfaro M."/>
            <person name="Sun H."/>
            <person name="Tritt A."/>
            <person name="Yoshinaga Y."/>
            <person name="Zwiers L.-H."/>
            <person name="Turgeon B."/>
            <person name="Goodwin S."/>
            <person name="Spatafora J."/>
            <person name="Crous P."/>
            <person name="Grigoriev I."/>
        </authorList>
    </citation>
    <scope>NUCLEOTIDE SEQUENCE</scope>
    <source>
        <strain evidence="1">CBS 207.26</strain>
    </source>
</reference>
<protein>
    <submittedName>
        <fullName evidence="1">Uncharacterized protein</fullName>
    </submittedName>
</protein>
<gene>
    <name evidence="1" type="ORF">K469DRAFT_771488</name>
</gene>
<proteinExistence type="predicted"/>
<name>A0A6A6D8C2_9PEZI</name>
<accession>A0A6A6D8C2</accession>
<dbReference type="AlphaFoldDB" id="A0A6A6D8C2"/>
<dbReference type="OrthoDB" id="4353978at2759"/>
<keyword evidence="2" id="KW-1185">Reference proteome</keyword>
<evidence type="ECO:0000313" key="2">
    <source>
        <dbReference type="Proteomes" id="UP000800200"/>
    </source>
</evidence>
<sequence length="65" mass="7203">MALVRQTCLLFLAPYMYNMDETGLYWRWAISKGLATTLVSRVKKDKACVSLTLCSNATGSDKLPG</sequence>
<evidence type="ECO:0000313" key="1">
    <source>
        <dbReference type="EMBL" id="KAF2174718.1"/>
    </source>
</evidence>
<organism evidence="1 2">
    <name type="scientific">Zopfia rhizophila CBS 207.26</name>
    <dbReference type="NCBI Taxonomy" id="1314779"/>
    <lineage>
        <taxon>Eukaryota</taxon>
        <taxon>Fungi</taxon>
        <taxon>Dikarya</taxon>
        <taxon>Ascomycota</taxon>
        <taxon>Pezizomycotina</taxon>
        <taxon>Dothideomycetes</taxon>
        <taxon>Dothideomycetes incertae sedis</taxon>
        <taxon>Zopfiaceae</taxon>
        <taxon>Zopfia</taxon>
    </lineage>
</organism>
<dbReference type="EMBL" id="ML994786">
    <property type="protein sequence ID" value="KAF2174718.1"/>
    <property type="molecule type" value="Genomic_DNA"/>
</dbReference>
<dbReference type="Proteomes" id="UP000800200">
    <property type="component" value="Unassembled WGS sequence"/>
</dbReference>